<dbReference type="Pfam" id="PF03947">
    <property type="entry name" value="Ribosomal_L2_C"/>
    <property type="match status" value="1"/>
</dbReference>
<dbReference type="SUPFAM" id="SSF50249">
    <property type="entry name" value="Nucleic acid-binding proteins"/>
    <property type="match status" value="1"/>
</dbReference>
<evidence type="ECO:0000256" key="3">
    <source>
        <dbReference type="ARBA" id="ARBA00023274"/>
    </source>
</evidence>
<dbReference type="GO" id="GO:0032543">
    <property type="term" value="P:mitochondrial translation"/>
    <property type="evidence" value="ECO:0007669"/>
    <property type="project" value="TreeGrafter"/>
</dbReference>
<dbReference type="GO" id="GO:0003723">
    <property type="term" value="F:RNA binding"/>
    <property type="evidence" value="ECO:0007669"/>
    <property type="project" value="TreeGrafter"/>
</dbReference>
<dbReference type="InterPro" id="IPR014722">
    <property type="entry name" value="Rib_uL2_dom2"/>
</dbReference>
<dbReference type="SMART" id="SM01383">
    <property type="entry name" value="Ribosomal_L2"/>
    <property type="match status" value="1"/>
</dbReference>
<dbReference type="PANTHER" id="PTHR13691">
    <property type="entry name" value="RIBOSOMAL PROTEIN L2"/>
    <property type="match status" value="1"/>
</dbReference>
<dbReference type="InterPro" id="IPR022666">
    <property type="entry name" value="Ribosomal_uL2_RNA-bd_dom"/>
</dbReference>
<evidence type="ECO:0000259" key="5">
    <source>
        <dbReference type="SMART" id="SM01382"/>
    </source>
</evidence>
<organism evidence="7">
    <name type="scientific">Spodoptera frugiperda</name>
    <name type="common">Fall armyworm</name>
    <dbReference type="NCBI Taxonomy" id="7108"/>
    <lineage>
        <taxon>Eukaryota</taxon>
        <taxon>Metazoa</taxon>
        <taxon>Ecdysozoa</taxon>
        <taxon>Arthropoda</taxon>
        <taxon>Hexapoda</taxon>
        <taxon>Insecta</taxon>
        <taxon>Pterygota</taxon>
        <taxon>Neoptera</taxon>
        <taxon>Endopterygota</taxon>
        <taxon>Lepidoptera</taxon>
        <taxon>Glossata</taxon>
        <taxon>Ditrysia</taxon>
        <taxon>Noctuoidea</taxon>
        <taxon>Noctuidae</taxon>
        <taxon>Amphipyrinae</taxon>
        <taxon>Spodoptera</taxon>
    </lineage>
</organism>
<comment type="similarity">
    <text evidence="1">Belongs to the universal ribosomal protein uL2 family.</text>
</comment>
<dbReference type="SUPFAM" id="SSF50104">
    <property type="entry name" value="Translation proteins SH3-like domain"/>
    <property type="match status" value="2"/>
</dbReference>
<evidence type="ECO:0000256" key="4">
    <source>
        <dbReference type="SAM" id="MobiDB-lite"/>
    </source>
</evidence>
<dbReference type="EMBL" id="ODYU01008628">
    <property type="protein sequence ID" value="SOQ52371.1"/>
    <property type="molecule type" value="Genomic_DNA"/>
</dbReference>
<feature type="compositionally biased region" description="Basic residues" evidence="4">
    <location>
        <begin position="301"/>
        <end position="313"/>
    </location>
</feature>
<evidence type="ECO:0000259" key="6">
    <source>
        <dbReference type="SMART" id="SM01383"/>
    </source>
</evidence>
<dbReference type="InterPro" id="IPR012340">
    <property type="entry name" value="NA-bd_OB-fold"/>
</dbReference>
<evidence type="ECO:0000256" key="2">
    <source>
        <dbReference type="ARBA" id="ARBA00022980"/>
    </source>
</evidence>
<dbReference type="GO" id="GO:0005762">
    <property type="term" value="C:mitochondrial large ribosomal subunit"/>
    <property type="evidence" value="ECO:0007669"/>
    <property type="project" value="TreeGrafter"/>
</dbReference>
<dbReference type="OrthoDB" id="268576at2759"/>
<dbReference type="Gene3D" id="2.30.30.30">
    <property type="match status" value="1"/>
</dbReference>
<reference evidence="7" key="1">
    <citation type="submission" date="2016-07" db="EMBL/GenBank/DDBJ databases">
        <authorList>
            <person name="Bretaudeau A."/>
        </authorList>
    </citation>
    <scope>NUCLEOTIDE SEQUENCE</scope>
    <source>
        <strain evidence="7">Rice</strain>
        <tissue evidence="7">Whole body</tissue>
    </source>
</reference>
<dbReference type="InterPro" id="IPR022669">
    <property type="entry name" value="Ribosomal_uL2_C"/>
</dbReference>
<feature type="region of interest" description="Disordered" evidence="4">
    <location>
        <begin position="275"/>
        <end position="316"/>
    </location>
</feature>
<evidence type="ECO:0000313" key="7">
    <source>
        <dbReference type="EMBL" id="SOQ52371.1"/>
    </source>
</evidence>
<accession>A0A2H1WH24</accession>
<dbReference type="SMART" id="SM01382">
    <property type="entry name" value="Ribosomal_L2_C"/>
    <property type="match status" value="1"/>
</dbReference>
<dbReference type="PANTHER" id="PTHR13691:SF73">
    <property type="entry name" value="LARGE RIBOSOMAL SUBUNIT PROTEIN UL2M"/>
    <property type="match status" value="1"/>
</dbReference>
<dbReference type="GO" id="GO:0003735">
    <property type="term" value="F:structural constituent of ribosome"/>
    <property type="evidence" value="ECO:0007669"/>
    <property type="project" value="InterPro"/>
</dbReference>
<feature type="domain" description="Large ribosomal subunit protein uL2 C-terminal" evidence="5">
    <location>
        <begin position="159"/>
        <end position="316"/>
    </location>
</feature>
<dbReference type="InterPro" id="IPR002171">
    <property type="entry name" value="Ribosomal_uL2"/>
</dbReference>
<dbReference type="Pfam" id="PF00181">
    <property type="entry name" value="Ribosomal_L2_N"/>
    <property type="match status" value="1"/>
</dbReference>
<evidence type="ECO:0000256" key="1">
    <source>
        <dbReference type="ARBA" id="ARBA00005636"/>
    </source>
</evidence>
<name>A0A2H1WH24_SPOFR</name>
<feature type="domain" description="Large ribosomal subunit protein uL2 RNA-binding" evidence="6">
    <location>
        <begin position="68"/>
        <end position="148"/>
    </location>
</feature>
<keyword evidence="2" id="KW-0689">Ribosomal protein</keyword>
<gene>
    <name evidence="7" type="ORF">SFRICE_010567</name>
</gene>
<protein>
    <submittedName>
        <fullName evidence="7">SFRICE_010567</fullName>
    </submittedName>
</protein>
<dbReference type="FunFam" id="2.40.50.140:FF:000157">
    <property type="entry name" value="39S ribosomal protein L2, mitochondrial"/>
    <property type="match status" value="1"/>
</dbReference>
<sequence length="335" mass="36729">MALNRLFASLAITPNLISRRAIHVAAVNFASQPDIDKPKPGLGKSYRRIVHFPEQYTVKPLEVTNLAGRDPVSGRVIAKGIGGGIKHKYHWIDWLRDGPKEGPPQEEKVVQIMEDGCRTAHIALVAVGDKLKYILATENMKAGDIIKTSRELPRNPVRANEGDAYVLGALPNGTIVHNIEKVPGEGALYIHAAGTFGTILRRQDDRIIVQMPSKRLFSFDPHCMAVVGEHHLMASPALSEVRGSVRMTNNHPVPTPAFLAGAPVIPLGRLSNVDHGDTPIGSPQRNRWLGNRPRSGLWQRKTGRHGRKIKPPKPVKEICAPGKKALPTINLSMHP</sequence>
<keyword evidence="3" id="KW-0687">Ribonucleoprotein</keyword>
<dbReference type="AlphaFoldDB" id="A0A2H1WH24"/>
<dbReference type="Gene3D" id="2.40.50.140">
    <property type="entry name" value="Nucleic acid-binding proteins"/>
    <property type="match status" value="1"/>
</dbReference>
<dbReference type="InterPro" id="IPR008991">
    <property type="entry name" value="Translation_prot_SH3-like_sf"/>
</dbReference>
<proteinExistence type="inferred from homology"/>